<dbReference type="EMBL" id="SLUI01000003">
    <property type="protein sequence ID" value="TCL38844.1"/>
    <property type="molecule type" value="Genomic_DNA"/>
</dbReference>
<dbReference type="InterPro" id="IPR004669">
    <property type="entry name" value="C4_dicarb_anaerob_car"/>
</dbReference>
<dbReference type="InterPro" id="IPR018385">
    <property type="entry name" value="C4_dicarb_anaerob_car-like"/>
</dbReference>
<evidence type="ECO:0000256" key="1">
    <source>
        <dbReference type="ARBA" id="ARBA00004651"/>
    </source>
</evidence>
<evidence type="ECO:0000256" key="8">
    <source>
        <dbReference type="SAM" id="Phobius"/>
    </source>
</evidence>
<dbReference type="AlphaFoldDB" id="A0A4R1Q1L6"/>
<dbReference type="NCBIfam" id="NF037994">
    <property type="entry name" value="DcuC_1"/>
    <property type="match status" value="1"/>
</dbReference>
<feature type="transmembrane region" description="Helical" evidence="8">
    <location>
        <begin position="216"/>
        <end position="238"/>
    </location>
</feature>
<dbReference type="OrthoDB" id="1675518at2"/>
<keyword evidence="4" id="KW-1003">Cell membrane</keyword>
<dbReference type="Proteomes" id="UP000295063">
    <property type="component" value="Unassembled WGS sequence"/>
</dbReference>
<evidence type="ECO:0000256" key="5">
    <source>
        <dbReference type="ARBA" id="ARBA00022692"/>
    </source>
</evidence>
<keyword evidence="10" id="KW-1185">Reference proteome</keyword>
<dbReference type="RefSeq" id="WP_132077231.1">
    <property type="nucleotide sequence ID" value="NZ_SLUI01000003.1"/>
</dbReference>
<proteinExistence type="inferred from homology"/>
<evidence type="ECO:0000256" key="4">
    <source>
        <dbReference type="ARBA" id="ARBA00022475"/>
    </source>
</evidence>
<evidence type="ECO:0000313" key="9">
    <source>
        <dbReference type="EMBL" id="TCL38844.1"/>
    </source>
</evidence>
<dbReference type="GO" id="GO:0015556">
    <property type="term" value="F:C4-dicarboxylate transmembrane transporter activity"/>
    <property type="evidence" value="ECO:0007669"/>
    <property type="project" value="InterPro"/>
</dbReference>
<evidence type="ECO:0000256" key="3">
    <source>
        <dbReference type="ARBA" id="ARBA00022448"/>
    </source>
</evidence>
<comment type="subcellular location">
    <subcellularLocation>
        <location evidence="1">Cell membrane</location>
        <topology evidence="1">Multi-pass membrane protein</topology>
    </subcellularLocation>
</comment>
<feature type="transmembrane region" description="Helical" evidence="8">
    <location>
        <begin position="167"/>
        <end position="195"/>
    </location>
</feature>
<feature type="transmembrane region" description="Helical" evidence="8">
    <location>
        <begin position="91"/>
        <end position="110"/>
    </location>
</feature>
<dbReference type="PANTHER" id="PTHR42002">
    <property type="entry name" value="ANAEROBIC C4-DICARBOXYLATE TRANSPORTER DCUC-RELATED"/>
    <property type="match status" value="1"/>
</dbReference>
<accession>A0A4R1Q1L6</accession>
<comment type="similarity">
    <text evidence="2">Belongs to the DcuC/DcuD transporter (TC 2.A.61) family.</text>
</comment>
<keyword evidence="3" id="KW-0813">Transport</keyword>
<feature type="transmembrane region" description="Helical" evidence="8">
    <location>
        <begin position="52"/>
        <end position="71"/>
    </location>
</feature>
<protein>
    <submittedName>
        <fullName evidence="9">DcuC family C4-dicarboxylate transporter</fullName>
    </submittedName>
</protein>
<evidence type="ECO:0000313" key="10">
    <source>
        <dbReference type="Proteomes" id="UP000295063"/>
    </source>
</evidence>
<keyword evidence="6 8" id="KW-1133">Transmembrane helix</keyword>
<dbReference type="PANTHER" id="PTHR42002:SF2">
    <property type="entry name" value="ANAEROBIC C4-DICARBOXYLATE TRANSPORTER DCUC-RELATED"/>
    <property type="match status" value="1"/>
</dbReference>
<feature type="transmembrane region" description="Helical" evidence="8">
    <location>
        <begin position="26"/>
        <end position="45"/>
    </location>
</feature>
<evidence type="ECO:0000256" key="2">
    <source>
        <dbReference type="ARBA" id="ARBA00005275"/>
    </source>
</evidence>
<keyword evidence="7 8" id="KW-0472">Membrane</keyword>
<dbReference type="GO" id="GO:0005886">
    <property type="term" value="C:plasma membrane"/>
    <property type="evidence" value="ECO:0007669"/>
    <property type="project" value="UniProtKB-SubCell"/>
</dbReference>
<sequence length="417" mass="43098">MLIFIGLIIVIVTIYLLIKQYETRMILCASGFLMSILSGKFFAGFDAFAKNMIMSGSIETICSVMGFAYVMKLTECDKHLIHLLAKVLLRVRPILIPAAVIATFCVNMALPSAAGTAAAVGAILIPILISAGIHPAIAGAAILSGLWGSLLNPGNPHNPFIAKIANIGVMDVIAIHHTTVITTAITAALALTIVAKILKEDKVDILEENSGAQSSFHVNPLYAMVPLLPLTLLVIASAKLIPGFKVGVPQAMLIGSVIGVLLTRKNPAEVSKSFFDGMGSAYSGILGIIISAGVFVAGMTAIGLVDKFTEILTHSTSIVKVATGFGSFLLAVLAGSGDAAGFAFNGAITPQAEQFGLKIANMGSVATLAGAIGHKMSPIGGSTIICAGLAGVNPFDLAKRNAPGMVIATIVAMIMLF</sequence>
<name>A0A4R1Q1L6_9FIRM</name>
<reference evidence="9 10" key="1">
    <citation type="submission" date="2019-03" db="EMBL/GenBank/DDBJ databases">
        <title>Genomic Encyclopedia of Type Strains, Phase IV (KMG-IV): sequencing the most valuable type-strain genomes for metagenomic binning, comparative biology and taxonomic classification.</title>
        <authorList>
            <person name="Goeker M."/>
        </authorList>
    </citation>
    <scope>NUCLEOTIDE SEQUENCE [LARGE SCALE GENOMIC DNA]</scope>
    <source>
        <strain evidence="9 10">DSM 15969</strain>
    </source>
</reference>
<evidence type="ECO:0000256" key="7">
    <source>
        <dbReference type="ARBA" id="ARBA00023136"/>
    </source>
</evidence>
<gene>
    <name evidence="9" type="ORF">EV210_103328</name>
</gene>
<feature type="transmembrane region" description="Helical" evidence="8">
    <location>
        <begin position="325"/>
        <end position="348"/>
    </location>
</feature>
<evidence type="ECO:0000256" key="6">
    <source>
        <dbReference type="ARBA" id="ARBA00022989"/>
    </source>
</evidence>
<comment type="caution">
    <text evidence="9">The sequence shown here is derived from an EMBL/GenBank/DDBJ whole genome shotgun (WGS) entry which is preliminary data.</text>
</comment>
<feature type="transmembrane region" description="Helical" evidence="8">
    <location>
        <begin position="284"/>
        <end position="305"/>
    </location>
</feature>
<dbReference type="Pfam" id="PF03606">
    <property type="entry name" value="DcuC"/>
    <property type="match status" value="1"/>
</dbReference>
<organism evidence="9 10">
    <name type="scientific">Anaerospora hongkongensis</name>
    <dbReference type="NCBI Taxonomy" id="244830"/>
    <lineage>
        <taxon>Bacteria</taxon>
        <taxon>Bacillati</taxon>
        <taxon>Bacillota</taxon>
        <taxon>Negativicutes</taxon>
        <taxon>Selenomonadales</taxon>
        <taxon>Sporomusaceae</taxon>
        <taxon>Anaerospora</taxon>
    </lineage>
</organism>
<feature type="transmembrane region" description="Helical" evidence="8">
    <location>
        <begin position="122"/>
        <end position="147"/>
    </location>
</feature>
<keyword evidence="5 8" id="KW-0812">Transmembrane</keyword>